<dbReference type="STRING" id="1227492.C482_02666"/>
<proteinExistence type="predicted"/>
<dbReference type="RefSeq" id="WP_006165849.1">
    <property type="nucleotide sequence ID" value="NZ_AOIN01000021.1"/>
</dbReference>
<sequence length="161" mass="18370">MGHDVPLPRRTVLSSVSAVAVGSIAATATTARDYDRPRTIVENGIEFTKWDCTRVIVDTNRDDLAEVWVQVQYIAEYWREELDTTTHMERLTATYYGDGLDINTHRRVPIEGAYAGSDRLSWTIIRDVTAVDQFGREIASVEWPIEEWDCVEMMEETIGEI</sequence>
<evidence type="ECO:0000313" key="1">
    <source>
        <dbReference type="EMBL" id="ELZ05021.1"/>
    </source>
</evidence>
<dbReference type="Proteomes" id="UP000011693">
    <property type="component" value="Unassembled WGS sequence"/>
</dbReference>
<dbReference type="EMBL" id="AOIN01000021">
    <property type="protein sequence ID" value="ELZ05021.1"/>
    <property type="molecule type" value="Genomic_DNA"/>
</dbReference>
<reference evidence="1 2" key="1">
    <citation type="journal article" date="2014" name="PLoS Genet.">
        <title>Phylogenetically driven sequencing of extremely halophilic archaea reveals strategies for static and dynamic osmo-response.</title>
        <authorList>
            <person name="Becker E.A."/>
            <person name="Seitzer P.M."/>
            <person name="Tritt A."/>
            <person name="Larsen D."/>
            <person name="Krusor M."/>
            <person name="Yao A.I."/>
            <person name="Wu D."/>
            <person name="Madern D."/>
            <person name="Eisen J.A."/>
            <person name="Darling A.E."/>
            <person name="Facciotti M.T."/>
        </authorList>
    </citation>
    <scope>NUCLEOTIDE SEQUENCE [LARGE SCALE GENOMIC DNA]</scope>
    <source>
        <strain evidence="1 2">JCM 10990</strain>
    </source>
</reference>
<dbReference type="OrthoDB" id="205978at2157"/>
<protein>
    <submittedName>
        <fullName evidence="1">Uncharacterized protein</fullName>
    </submittedName>
</protein>
<keyword evidence="2" id="KW-1185">Reference proteome</keyword>
<dbReference type="AlphaFoldDB" id="M0B2B6"/>
<gene>
    <name evidence="1" type="ORF">C482_02666</name>
</gene>
<dbReference type="PATRIC" id="fig|1227492.4.peg.515"/>
<name>M0B2B6_9EURY</name>
<accession>M0B2B6</accession>
<evidence type="ECO:0000313" key="2">
    <source>
        <dbReference type="Proteomes" id="UP000011693"/>
    </source>
</evidence>
<comment type="caution">
    <text evidence="1">The sequence shown here is derived from an EMBL/GenBank/DDBJ whole genome shotgun (WGS) entry which is preliminary data.</text>
</comment>
<organism evidence="1 2">
    <name type="scientific">Natrialba chahannaoensis JCM 10990</name>
    <dbReference type="NCBI Taxonomy" id="1227492"/>
    <lineage>
        <taxon>Archaea</taxon>
        <taxon>Methanobacteriati</taxon>
        <taxon>Methanobacteriota</taxon>
        <taxon>Stenosarchaea group</taxon>
        <taxon>Halobacteria</taxon>
        <taxon>Halobacteriales</taxon>
        <taxon>Natrialbaceae</taxon>
        <taxon>Natrialba</taxon>
    </lineage>
</organism>